<dbReference type="Proteomes" id="UP000786989">
    <property type="component" value="Unassembled WGS sequence"/>
</dbReference>
<evidence type="ECO:0000313" key="3">
    <source>
        <dbReference type="Proteomes" id="UP000786989"/>
    </source>
</evidence>
<feature type="transmembrane region" description="Helical" evidence="1">
    <location>
        <begin position="72"/>
        <end position="91"/>
    </location>
</feature>
<accession>A0A9D2UWH0</accession>
<proteinExistence type="predicted"/>
<comment type="caution">
    <text evidence="2">The sequence shown here is derived from an EMBL/GenBank/DDBJ whole genome shotgun (WGS) entry which is preliminary data.</text>
</comment>
<evidence type="ECO:0000256" key="1">
    <source>
        <dbReference type="SAM" id="Phobius"/>
    </source>
</evidence>
<gene>
    <name evidence="2" type="ORF">K8U77_04040</name>
</gene>
<organism evidence="2 3">
    <name type="scientific">Slackia equolifaciens</name>
    <dbReference type="NCBI Taxonomy" id="498718"/>
    <lineage>
        <taxon>Bacteria</taxon>
        <taxon>Bacillati</taxon>
        <taxon>Actinomycetota</taxon>
        <taxon>Coriobacteriia</taxon>
        <taxon>Eggerthellales</taxon>
        <taxon>Eggerthellaceae</taxon>
        <taxon>Slackia</taxon>
    </lineage>
</organism>
<keyword evidence="1" id="KW-0472">Membrane</keyword>
<keyword evidence="1" id="KW-0812">Transmembrane</keyword>
<protein>
    <submittedName>
        <fullName evidence="2">Uncharacterized protein</fullName>
    </submittedName>
</protein>
<dbReference type="AlphaFoldDB" id="A0A9D2UWH0"/>
<sequence length="92" mass="10272">MSELYEKHSPIDGFTPRHLLHDIADLEKAGMLTTFKYDGVVECFDLTADGRDYRWNRNVELLKSAIKYASNLLVGASGGLVVWLLTALLSAE</sequence>
<name>A0A9D2UWH0_9ACTN</name>
<reference evidence="2" key="1">
    <citation type="journal article" date="2021" name="PeerJ">
        <title>Extensive microbial diversity within the chicken gut microbiome revealed by metagenomics and culture.</title>
        <authorList>
            <person name="Gilroy R."/>
            <person name="Ravi A."/>
            <person name="Getino M."/>
            <person name="Pursley I."/>
            <person name="Horton D.L."/>
            <person name="Alikhan N.F."/>
            <person name="Baker D."/>
            <person name="Gharbi K."/>
            <person name="Hall N."/>
            <person name="Watson M."/>
            <person name="Adriaenssens E.M."/>
            <person name="Foster-Nyarko E."/>
            <person name="Jarju S."/>
            <person name="Secka A."/>
            <person name="Antonio M."/>
            <person name="Oren A."/>
            <person name="Chaudhuri R.R."/>
            <person name="La Ragione R."/>
            <person name="Hildebrand F."/>
            <person name="Pallen M.J."/>
        </authorList>
    </citation>
    <scope>NUCLEOTIDE SEQUENCE</scope>
    <source>
        <strain evidence="2">ChiGjej6B6-11269</strain>
    </source>
</reference>
<reference evidence="2" key="2">
    <citation type="submission" date="2021-09" db="EMBL/GenBank/DDBJ databases">
        <authorList>
            <person name="Gilroy R."/>
        </authorList>
    </citation>
    <scope>NUCLEOTIDE SEQUENCE</scope>
    <source>
        <strain evidence="2">ChiGjej6B6-11269</strain>
    </source>
</reference>
<dbReference type="EMBL" id="DYWI01000066">
    <property type="protein sequence ID" value="HJF65272.1"/>
    <property type="molecule type" value="Genomic_DNA"/>
</dbReference>
<evidence type="ECO:0000313" key="2">
    <source>
        <dbReference type="EMBL" id="HJF65272.1"/>
    </source>
</evidence>
<keyword evidence="1" id="KW-1133">Transmembrane helix</keyword>